<evidence type="ECO:0000313" key="1">
    <source>
        <dbReference type="EMBL" id="JAD70925.1"/>
    </source>
</evidence>
<proteinExistence type="predicted"/>
<dbReference type="EMBL" id="GBRH01226970">
    <property type="protein sequence ID" value="JAD70925.1"/>
    <property type="molecule type" value="Transcribed_RNA"/>
</dbReference>
<name>A0A0A9CBZ6_ARUDO</name>
<accession>A0A0A9CBZ6</accession>
<protein>
    <submittedName>
        <fullName evidence="1">Uncharacterized protein</fullName>
    </submittedName>
</protein>
<organism evidence="1">
    <name type="scientific">Arundo donax</name>
    <name type="common">Giant reed</name>
    <name type="synonym">Donax arundinaceus</name>
    <dbReference type="NCBI Taxonomy" id="35708"/>
    <lineage>
        <taxon>Eukaryota</taxon>
        <taxon>Viridiplantae</taxon>
        <taxon>Streptophyta</taxon>
        <taxon>Embryophyta</taxon>
        <taxon>Tracheophyta</taxon>
        <taxon>Spermatophyta</taxon>
        <taxon>Magnoliopsida</taxon>
        <taxon>Liliopsida</taxon>
        <taxon>Poales</taxon>
        <taxon>Poaceae</taxon>
        <taxon>PACMAD clade</taxon>
        <taxon>Arundinoideae</taxon>
        <taxon>Arundineae</taxon>
        <taxon>Arundo</taxon>
    </lineage>
</organism>
<sequence>MRKSGGKELQFKDIINQVIHGATPQ</sequence>
<reference evidence="1" key="1">
    <citation type="submission" date="2014-09" db="EMBL/GenBank/DDBJ databases">
        <authorList>
            <person name="Magalhaes I.L.F."/>
            <person name="Oliveira U."/>
            <person name="Santos F.R."/>
            <person name="Vidigal T.H.D.A."/>
            <person name="Brescovit A.D."/>
            <person name="Santos A.J."/>
        </authorList>
    </citation>
    <scope>NUCLEOTIDE SEQUENCE</scope>
    <source>
        <tissue evidence="1">Shoot tissue taken approximately 20 cm above the soil surface</tissue>
    </source>
</reference>
<reference evidence="1" key="2">
    <citation type="journal article" date="2015" name="Data Brief">
        <title>Shoot transcriptome of the giant reed, Arundo donax.</title>
        <authorList>
            <person name="Barrero R.A."/>
            <person name="Guerrero F.D."/>
            <person name="Moolhuijzen P."/>
            <person name="Goolsby J.A."/>
            <person name="Tidwell J."/>
            <person name="Bellgard S.E."/>
            <person name="Bellgard M.I."/>
        </authorList>
    </citation>
    <scope>NUCLEOTIDE SEQUENCE</scope>
    <source>
        <tissue evidence="1">Shoot tissue taken approximately 20 cm above the soil surface</tissue>
    </source>
</reference>
<dbReference type="AlphaFoldDB" id="A0A0A9CBZ6"/>